<evidence type="ECO:0000256" key="1">
    <source>
        <dbReference type="PROSITE-ProRule" id="PRU00235"/>
    </source>
</evidence>
<dbReference type="PANTHER" id="PTHR46849">
    <property type="entry name" value="RCC1 DOMAIN-CONTAINING PROTEIN 1"/>
    <property type="match status" value="1"/>
</dbReference>
<dbReference type="GeneID" id="28939073"/>
<dbReference type="InterPro" id="IPR052830">
    <property type="entry name" value="RCC1_domain-containing"/>
</dbReference>
<dbReference type="Proteomes" id="UP000053447">
    <property type="component" value="Unassembled WGS sequence"/>
</dbReference>
<protein>
    <submittedName>
        <fullName evidence="2">Uncharacterized protein</fullName>
    </submittedName>
</protein>
<name>A0A0W4ZVQ9_PNEJ7</name>
<dbReference type="Gene3D" id="2.130.10.30">
    <property type="entry name" value="Regulator of chromosome condensation 1/beta-lactamase-inhibitor protein II"/>
    <property type="match status" value="1"/>
</dbReference>
<evidence type="ECO:0000313" key="3">
    <source>
        <dbReference type="Proteomes" id="UP000053447"/>
    </source>
</evidence>
<dbReference type="STRING" id="1408657.A0A0W4ZVQ9"/>
<sequence>MEIWGSGSNIFNQLTKHKQSHLFELTFINRVEEGNIHVVWIGWSEILYSINGALKLVGFRGNNTDIHFPESILCAFGTIELSGFVDNEFNLKDIKGNILQTGIGMIVEAGNGQLVGTDFNYKKLIFFNNNKNEEFCITNILSLKLGNENSKILQICAGASHFALLSSDGEVYTWGGNLYGQLGREIDNDIDSGSIPTIVSALQGLKIQKIAANGWITGVQSIDGDIYICGWLRLGKIENTSNDRSEFNLIDFGEDINVLDFGIGSEHIVVLTTNGIYSVGKEGGNCLSYSTLSWVHVPKLSCKKIRRVFCGQWNTLLITHDEENSFK</sequence>
<dbReference type="InterPro" id="IPR000408">
    <property type="entry name" value="Reg_chr_condens"/>
</dbReference>
<dbReference type="SUPFAM" id="SSF50985">
    <property type="entry name" value="RCC1/BLIP-II"/>
    <property type="match status" value="1"/>
</dbReference>
<dbReference type="eggNOG" id="KOG0941">
    <property type="taxonomic scope" value="Eukaryota"/>
</dbReference>
<accession>A0A0W4ZVQ9</accession>
<comment type="caution">
    <text evidence="2">The sequence shown here is derived from an EMBL/GenBank/DDBJ whole genome shotgun (WGS) entry which is preliminary data.</text>
</comment>
<dbReference type="PRINTS" id="PR00633">
    <property type="entry name" value="RCCNDNSATION"/>
</dbReference>
<dbReference type="OrthoDB" id="5370059at2759"/>
<dbReference type="PROSITE" id="PS50012">
    <property type="entry name" value="RCC1_3"/>
    <property type="match status" value="1"/>
</dbReference>
<keyword evidence="3" id="KW-1185">Reference proteome</keyword>
<reference evidence="3" key="1">
    <citation type="journal article" date="2016" name="Nat. Commun.">
        <title>Genome analysis of three Pneumocystis species reveals adaptation mechanisms to life exclusively in mammalian hosts.</title>
        <authorList>
            <person name="Ma L."/>
            <person name="Chen Z."/>
            <person name="Huang D.W."/>
            <person name="Kutty G."/>
            <person name="Ishihara M."/>
            <person name="Wang H."/>
            <person name="Abouelleil A."/>
            <person name="Bishop L."/>
            <person name="Davey E."/>
            <person name="Deng R."/>
            <person name="Deng X."/>
            <person name="Fan L."/>
            <person name="Fantoni G."/>
            <person name="Fitzgerald M."/>
            <person name="Gogineni E."/>
            <person name="Goldberg J.M."/>
            <person name="Handley G."/>
            <person name="Hu X."/>
            <person name="Huber C."/>
            <person name="Jiao X."/>
            <person name="Jones K."/>
            <person name="Levin J.Z."/>
            <person name="Liu Y."/>
            <person name="Macdonald P."/>
            <person name="Melnikov A."/>
            <person name="Raley C."/>
            <person name="Sassi M."/>
            <person name="Sherman B.T."/>
            <person name="Song X."/>
            <person name="Sykes S."/>
            <person name="Tran B."/>
            <person name="Walsh L."/>
            <person name="Xia Y."/>
            <person name="Yang J."/>
            <person name="Young S."/>
            <person name="Zeng Q."/>
            <person name="Zheng X."/>
            <person name="Stephens R."/>
            <person name="Nusbaum C."/>
            <person name="Birren B.W."/>
            <person name="Azadi P."/>
            <person name="Lempicki R.A."/>
            <person name="Cuomo C.A."/>
            <person name="Kovacs J.A."/>
        </authorList>
    </citation>
    <scope>NUCLEOTIDE SEQUENCE [LARGE SCALE GENOMIC DNA]</scope>
    <source>
        <strain evidence="3">RU7</strain>
    </source>
</reference>
<dbReference type="Pfam" id="PF00415">
    <property type="entry name" value="RCC1"/>
    <property type="match status" value="1"/>
</dbReference>
<dbReference type="VEuPathDB" id="FungiDB:T551_00552"/>
<dbReference type="RefSeq" id="XP_018231154.1">
    <property type="nucleotide sequence ID" value="XM_018372818.1"/>
</dbReference>
<dbReference type="EMBL" id="LFWA01000002">
    <property type="protein sequence ID" value="KTW32462.1"/>
    <property type="molecule type" value="Genomic_DNA"/>
</dbReference>
<evidence type="ECO:0000313" key="2">
    <source>
        <dbReference type="EMBL" id="KTW32462.1"/>
    </source>
</evidence>
<dbReference type="InterPro" id="IPR009091">
    <property type="entry name" value="RCC1/BLIP-II"/>
</dbReference>
<feature type="repeat" description="RCC1" evidence="1">
    <location>
        <begin position="169"/>
        <end position="223"/>
    </location>
</feature>
<dbReference type="AlphaFoldDB" id="A0A0W4ZVQ9"/>
<organism evidence="2 3">
    <name type="scientific">Pneumocystis jirovecii (strain RU7)</name>
    <name type="common">Human pneumocystis pneumonia agent</name>
    <dbReference type="NCBI Taxonomy" id="1408657"/>
    <lineage>
        <taxon>Eukaryota</taxon>
        <taxon>Fungi</taxon>
        <taxon>Dikarya</taxon>
        <taxon>Ascomycota</taxon>
        <taxon>Taphrinomycotina</taxon>
        <taxon>Pneumocystomycetes</taxon>
        <taxon>Pneumocystaceae</taxon>
        <taxon>Pneumocystis</taxon>
    </lineage>
</organism>
<gene>
    <name evidence="2" type="ORF">T551_00552</name>
</gene>
<dbReference type="PANTHER" id="PTHR46849:SF1">
    <property type="entry name" value="RCC1 DOMAIN-CONTAINING PROTEIN 1"/>
    <property type="match status" value="1"/>
</dbReference>
<proteinExistence type="predicted"/>